<dbReference type="InterPro" id="IPR053812">
    <property type="entry name" value="HTH_Sigma70_ECF-like"/>
</dbReference>
<evidence type="ECO:0000256" key="4">
    <source>
        <dbReference type="ARBA" id="ARBA00023163"/>
    </source>
</evidence>
<dbReference type="InterPro" id="IPR013324">
    <property type="entry name" value="RNA_pol_sigma_r3/r4-like"/>
</dbReference>
<protein>
    <submittedName>
        <fullName evidence="6">ECF-type sigma factor</fullName>
    </submittedName>
</protein>
<keyword evidence="7" id="KW-1185">Reference proteome</keyword>
<comment type="similarity">
    <text evidence="1">Belongs to the sigma-70 factor family. ECF subfamily.</text>
</comment>
<dbReference type="RefSeq" id="WP_394482690.1">
    <property type="nucleotide sequence ID" value="NZ_JBIGHV010000009.1"/>
</dbReference>
<feature type="domain" description="RNA polymerase sigma-70 ECF-like HTH" evidence="5">
    <location>
        <begin position="6"/>
        <end position="181"/>
    </location>
</feature>
<evidence type="ECO:0000313" key="6">
    <source>
        <dbReference type="EMBL" id="MFG6432649.1"/>
    </source>
</evidence>
<evidence type="ECO:0000256" key="2">
    <source>
        <dbReference type="ARBA" id="ARBA00023015"/>
    </source>
</evidence>
<dbReference type="SUPFAM" id="SSF88659">
    <property type="entry name" value="Sigma3 and sigma4 domains of RNA polymerase sigma factors"/>
    <property type="match status" value="1"/>
</dbReference>
<proteinExistence type="inferred from homology"/>
<dbReference type="SUPFAM" id="SSF88946">
    <property type="entry name" value="Sigma2 domain of RNA polymerase sigma factors"/>
    <property type="match status" value="1"/>
</dbReference>
<dbReference type="Proteomes" id="UP001606210">
    <property type="component" value="Unassembled WGS sequence"/>
</dbReference>
<evidence type="ECO:0000256" key="1">
    <source>
        <dbReference type="ARBA" id="ARBA00010641"/>
    </source>
</evidence>
<sequence>MNEEISEITQLLSALAGGQADARDRLYTLLYPELKRLARSHLAGHAPMTLEPAALIHEVWLKSAGREGALHRGQFFAHASKVMRSVIVDHVRERYADKRGGGLNVTLSTTAMDQLAPPDVLKLDEVLQTLERADGRAHQVVQMRFFGGLELEEIAEVLEVSVPTVKRDWRKARAFLFDALQT</sequence>
<reference evidence="6 7" key="1">
    <citation type="submission" date="2024-08" db="EMBL/GenBank/DDBJ databases">
        <authorList>
            <person name="Lu H."/>
        </authorList>
    </citation>
    <scope>NUCLEOTIDE SEQUENCE [LARGE SCALE GENOMIC DNA]</scope>
    <source>
        <strain evidence="6 7">LYH14W</strain>
    </source>
</reference>
<name>A0ABW7F7P4_9BURK</name>
<dbReference type="Pfam" id="PF07638">
    <property type="entry name" value="Sigma70_ECF"/>
    <property type="match status" value="1"/>
</dbReference>
<dbReference type="InterPro" id="IPR014284">
    <property type="entry name" value="RNA_pol_sigma-70_dom"/>
</dbReference>
<dbReference type="Gene3D" id="1.10.10.10">
    <property type="entry name" value="Winged helix-like DNA-binding domain superfamily/Winged helix DNA-binding domain"/>
    <property type="match status" value="1"/>
</dbReference>
<dbReference type="InterPro" id="IPR011517">
    <property type="entry name" value="RNA_pol_sigma70_ECF-like"/>
</dbReference>
<accession>A0ABW7F7P4</accession>
<dbReference type="NCBIfam" id="TIGR02999">
    <property type="entry name" value="Sig-70_X6"/>
    <property type="match status" value="1"/>
</dbReference>
<organism evidence="6 7">
    <name type="scientific">Pelomonas parva</name>
    <dbReference type="NCBI Taxonomy" id="3299032"/>
    <lineage>
        <taxon>Bacteria</taxon>
        <taxon>Pseudomonadati</taxon>
        <taxon>Pseudomonadota</taxon>
        <taxon>Betaproteobacteria</taxon>
        <taxon>Burkholderiales</taxon>
        <taxon>Sphaerotilaceae</taxon>
        <taxon>Roseateles</taxon>
    </lineage>
</organism>
<dbReference type="EMBL" id="JBIGHV010000009">
    <property type="protein sequence ID" value="MFG6432649.1"/>
    <property type="molecule type" value="Genomic_DNA"/>
</dbReference>
<keyword evidence="2" id="KW-0805">Transcription regulation</keyword>
<dbReference type="NCBIfam" id="TIGR02937">
    <property type="entry name" value="sigma70-ECF"/>
    <property type="match status" value="1"/>
</dbReference>
<evidence type="ECO:0000256" key="3">
    <source>
        <dbReference type="ARBA" id="ARBA00023082"/>
    </source>
</evidence>
<dbReference type="InterPro" id="IPR036388">
    <property type="entry name" value="WH-like_DNA-bd_sf"/>
</dbReference>
<evidence type="ECO:0000259" key="5">
    <source>
        <dbReference type="Pfam" id="PF07638"/>
    </source>
</evidence>
<dbReference type="PANTHER" id="PTHR43133:SF39">
    <property type="entry name" value="SIMILAR TO RNA POLYMERASE SIGMA-E FACTOR"/>
    <property type="match status" value="1"/>
</dbReference>
<dbReference type="PANTHER" id="PTHR43133">
    <property type="entry name" value="RNA POLYMERASE ECF-TYPE SIGMA FACTO"/>
    <property type="match status" value="1"/>
</dbReference>
<keyword evidence="4" id="KW-0804">Transcription</keyword>
<dbReference type="InterPro" id="IPR039425">
    <property type="entry name" value="RNA_pol_sigma-70-like"/>
</dbReference>
<keyword evidence="3" id="KW-0731">Sigma factor</keyword>
<dbReference type="InterPro" id="IPR013325">
    <property type="entry name" value="RNA_pol_sigma_r2"/>
</dbReference>
<gene>
    <name evidence="6" type="ORF">ACG00Y_22215</name>
</gene>
<comment type="caution">
    <text evidence="6">The sequence shown here is derived from an EMBL/GenBank/DDBJ whole genome shotgun (WGS) entry which is preliminary data.</text>
</comment>
<evidence type="ECO:0000313" key="7">
    <source>
        <dbReference type="Proteomes" id="UP001606210"/>
    </source>
</evidence>